<sequence length="111" mass="12594">MALQCKAYDVLRDHIVGGSSGWNMNYKDENWVGKPGNIIFMAGDRYVFNYRKGEHNVVVVNKEGFDNCKTTPTDKVYTSGKDSITLQHGDNYFICSMKGHCPTMRTSRHVP</sequence>
<name>A0A9K3NT37_HELAN</name>
<evidence type="ECO:0000259" key="1">
    <source>
        <dbReference type="PROSITE" id="PS51485"/>
    </source>
</evidence>
<accession>A0A9K3NT37</accession>
<dbReference type="SUPFAM" id="SSF49503">
    <property type="entry name" value="Cupredoxins"/>
    <property type="match status" value="1"/>
</dbReference>
<dbReference type="InterPro" id="IPR039391">
    <property type="entry name" value="Phytocyanin-like"/>
</dbReference>
<proteinExistence type="predicted"/>
<feature type="domain" description="Phytocyanin" evidence="1">
    <location>
        <begin position="12"/>
        <end position="111"/>
    </location>
</feature>
<dbReference type="PANTHER" id="PTHR33021:SF9">
    <property type="entry name" value="PUTATIVE, EXPRESSED-RELATED"/>
    <property type="match status" value="1"/>
</dbReference>
<dbReference type="InterPro" id="IPR008972">
    <property type="entry name" value="Cupredoxin"/>
</dbReference>
<reference evidence="2" key="2">
    <citation type="submission" date="2020-06" db="EMBL/GenBank/DDBJ databases">
        <title>Helianthus annuus Genome sequencing and assembly Release 2.</title>
        <authorList>
            <person name="Gouzy J."/>
            <person name="Langlade N."/>
            <person name="Munos S."/>
        </authorList>
    </citation>
    <scope>NUCLEOTIDE SEQUENCE</scope>
    <source>
        <tissue evidence="2">Leaves</tissue>
    </source>
</reference>
<comment type="caution">
    <text evidence="2">The sequence shown here is derived from an EMBL/GenBank/DDBJ whole genome shotgun (WGS) entry which is preliminary data.</text>
</comment>
<evidence type="ECO:0000313" key="2">
    <source>
        <dbReference type="EMBL" id="KAF5811849.1"/>
    </source>
</evidence>
<organism evidence="2 3">
    <name type="scientific">Helianthus annuus</name>
    <name type="common">Common sunflower</name>
    <dbReference type="NCBI Taxonomy" id="4232"/>
    <lineage>
        <taxon>Eukaryota</taxon>
        <taxon>Viridiplantae</taxon>
        <taxon>Streptophyta</taxon>
        <taxon>Embryophyta</taxon>
        <taxon>Tracheophyta</taxon>
        <taxon>Spermatophyta</taxon>
        <taxon>Magnoliopsida</taxon>
        <taxon>eudicotyledons</taxon>
        <taxon>Gunneridae</taxon>
        <taxon>Pentapetalae</taxon>
        <taxon>asterids</taxon>
        <taxon>campanulids</taxon>
        <taxon>Asterales</taxon>
        <taxon>Asteraceae</taxon>
        <taxon>Asteroideae</taxon>
        <taxon>Heliantheae alliance</taxon>
        <taxon>Heliantheae</taxon>
        <taxon>Helianthus</taxon>
    </lineage>
</organism>
<dbReference type="Gramene" id="mRNA:HanXRQr2_Chr04g0186161">
    <property type="protein sequence ID" value="mRNA:HanXRQr2_Chr04g0186161"/>
    <property type="gene ID" value="HanXRQr2_Chr04g0186161"/>
</dbReference>
<evidence type="ECO:0000313" key="3">
    <source>
        <dbReference type="Proteomes" id="UP000215914"/>
    </source>
</evidence>
<dbReference type="Pfam" id="PF02298">
    <property type="entry name" value="Cu_bind_like"/>
    <property type="match status" value="1"/>
</dbReference>
<dbReference type="AlphaFoldDB" id="A0A9K3NT37"/>
<dbReference type="Gene3D" id="2.60.40.420">
    <property type="entry name" value="Cupredoxins - blue copper proteins"/>
    <property type="match status" value="1"/>
</dbReference>
<dbReference type="PROSITE" id="PS51485">
    <property type="entry name" value="PHYTOCYANIN"/>
    <property type="match status" value="1"/>
</dbReference>
<dbReference type="PANTHER" id="PTHR33021">
    <property type="entry name" value="BLUE COPPER PROTEIN"/>
    <property type="match status" value="1"/>
</dbReference>
<dbReference type="Proteomes" id="UP000215914">
    <property type="component" value="Unassembled WGS sequence"/>
</dbReference>
<gene>
    <name evidence="2" type="ORF">HanXRQr2_Chr04g0186161</name>
</gene>
<keyword evidence="3" id="KW-1185">Reference proteome</keyword>
<dbReference type="EMBL" id="MNCJ02000319">
    <property type="protein sequence ID" value="KAF5811849.1"/>
    <property type="molecule type" value="Genomic_DNA"/>
</dbReference>
<reference evidence="2" key="1">
    <citation type="journal article" date="2017" name="Nature">
        <title>The sunflower genome provides insights into oil metabolism, flowering and Asterid evolution.</title>
        <authorList>
            <person name="Badouin H."/>
            <person name="Gouzy J."/>
            <person name="Grassa C.J."/>
            <person name="Murat F."/>
            <person name="Staton S.E."/>
            <person name="Cottret L."/>
            <person name="Lelandais-Briere C."/>
            <person name="Owens G.L."/>
            <person name="Carrere S."/>
            <person name="Mayjonade B."/>
            <person name="Legrand L."/>
            <person name="Gill N."/>
            <person name="Kane N.C."/>
            <person name="Bowers J.E."/>
            <person name="Hubner S."/>
            <person name="Bellec A."/>
            <person name="Berard A."/>
            <person name="Berges H."/>
            <person name="Blanchet N."/>
            <person name="Boniface M.C."/>
            <person name="Brunel D."/>
            <person name="Catrice O."/>
            <person name="Chaidir N."/>
            <person name="Claudel C."/>
            <person name="Donnadieu C."/>
            <person name="Faraut T."/>
            <person name="Fievet G."/>
            <person name="Helmstetter N."/>
            <person name="King M."/>
            <person name="Knapp S.J."/>
            <person name="Lai Z."/>
            <person name="Le Paslier M.C."/>
            <person name="Lippi Y."/>
            <person name="Lorenzon L."/>
            <person name="Mandel J.R."/>
            <person name="Marage G."/>
            <person name="Marchand G."/>
            <person name="Marquand E."/>
            <person name="Bret-Mestries E."/>
            <person name="Morien E."/>
            <person name="Nambeesan S."/>
            <person name="Nguyen T."/>
            <person name="Pegot-Espagnet P."/>
            <person name="Pouilly N."/>
            <person name="Raftis F."/>
            <person name="Sallet E."/>
            <person name="Schiex T."/>
            <person name="Thomas J."/>
            <person name="Vandecasteele C."/>
            <person name="Vares D."/>
            <person name="Vear F."/>
            <person name="Vautrin S."/>
            <person name="Crespi M."/>
            <person name="Mangin B."/>
            <person name="Burke J.M."/>
            <person name="Salse J."/>
            <person name="Munos S."/>
            <person name="Vincourt P."/>
            <person name="Rieseberg L.H."/>
            <person name="Langlade N.B."/>
        </authorList>
    </citation>
    <scope>NUCLEOTIDE SEQUENCE</scope>
    <source>
        <tissue evidence="2">Leaves</tissue>
    </source>
</reference>
<dbReference type="InterPro" id="IPR003245">
    <property type="entry name" value="Phytocyanin_dom"/>
</dbReference>
<protein>
    <submittedName>
        <fullName evidence="2">Phytocyanin domain, cupredoxin</fullName>
    </submittedName>
</protein>
<dbReference type="GO" id="GO:0009055">
    <property type="term" value="F:electron transfer activity"/>
    <property type="evidence" value="ECO:0007669"/>
    <property type="project" value="InterPro"/>
</dbReference>